<evidence type="ECO:0000313" key="2">
    <source>
        <dbReference type="Proteomes" id="UP000053144"/>
    </source>
</evidence>
<dbReference type="STRING" id="3914.A0A0L9U4S8"/>
<dbReference type="AlphaFoldDB" id="A0A0L9U4S8"/>
<gene>
    <name evidence="1" type="ORF">LR48_Vigan03g121000</name>
</gene>
<accession>A0A0L9U4S8</accession>
<proteinExistence type="predicted"/>
<organism evidence="1 2">
    <name type="scientific">Phaseolus angularis</name>
    <name type="common">Azuki bean</name>
    <name type="synonym">Vigna angularis</name>
    <dbReference type="NCBI Taxonomy" id="3914"/>
    <lineage>
        <taxon>Eukaryota</taxon>
        <taxon>Viridiplantae</taxon>
        <taxon>Streptophyta</taxon>
        <taxon>Embryophyta</taxon>
        <taxon>Tracheophyta</taxon>
        <taxon>Spermatophyta</taxon>
        <taxon>Magnoliopsida</taxon>
        <taxon>eudicotyledons</taxon>
        <taxon>Gunneridae</taxon>
        <taxon>Pentapetalae</taxon>
        <taxon>rosids</taxon>
        <taxon>fabids</taxon>
        <taxon>Fabales</taxon>
        <taxon>Fabaceae</taxon>
        <taxon>Papilionoideae</taxon>
        <taxon>50 kb inversion clade</taxon>
        <taxon>NPAAA clade</taxon>
        <taxon>indigoferoid/millettioid clade</taxon>
        <taxon>Phaseoleae</taxon>
        <taxon>Vigna</taxon>
    </lineage>
</organism>
<name>A0A0L9U4S8_PHAAN</name>
<sequence length="97" mass="11009">MFAANDAESAGKFYRASMVLRVPITSFLEKHPPDCVIVDFIQSWVHDFPHRITLCSKPPKGVTGFLERLLKTEMKMQGTRFDDASSLRKRLGVVRLA</sequence>
<dbReference type="EMBL" id="CM003373">
    <property type="protein sequence ID" value="KOM37828.1"/>
    <property type="molecule type" value="Genomic_DNA"/>
</dbReference>
<dbReference type="Proteomes" id="UP000053144">
    <property type="component" value="Chromosome 3"/>
</dbReference>
<dbReference type="Gramene" id="KOM37828">
    <property type="protein sequence ID" value="KOM37828"/>
    <property type="gene ID" value="LR48_Vigan03g121000"/>
</dbReference>
<protein>
    <submittedName>
        <fullName evidence="1">Uncharacterized protein</fullName>
    </submittedName>
</protein>
<reference evidence="2" key="1">
    <citation type="journal article" date="2015" name="Proc. Natl. Acad. Sci. U.S.A.">
        <title>Genome sequencing of adzuki bean (Vigna angularis) provides insight into high starch and low fat accumulation and domestication.</title>
        <authorList>
            <person name="Yang K."/>
            <person name="Tian Z."/>
            <person name="Chen C."/>
            <person name="Luo L."/>
            <person name="Zhao B."/>
            <person name="Wang Z."/>
            <person name="Yu L."/>
            <person name="Li Y."/>
            <person name="Sun Y."/>
            <person name="Li W."/>
            <person name="Chen Y."/>
            <person name="Li Y."/>
            <person name="Zhang Y."/>
            <person name="Ai D."/>
            <person name="Zhao J."/>
            <person name="Shang C."/>
            <person name="Ma Y."/>
            <person name="Wu B."/>
            <person name="Wang M."/>
            <person name="Gao L."/>
            <person name="Sun D."/>
            <person name="Zhang P."/>
            <person name="Guo F."/>
            <person name="Wang W."/>
            <person name="Li Y."/>
            <person name="Wang J."/>
            <person name="Varshney R.K."/>
            <person name="Wang J."/>
            <person name="Ling H.Q."/>
            <person name="Wan P."/>
        </authorList>
    </citation>
    <scope>NUCLEOTIDE SEQUENCE</scope>
    <source>
        <strain evidence="2">cv. Jingnong 6</strain>
    </source>
</reference>
<evidence type="ECO:0000313" key="1">
    <source>
        <dbReference type="EMBL" id="KOM37828.1"/>
    </source>
</evidence>